<dbReference type="OrthoDB" id="2422607at2759"/>
<reference evidence="2" key="1">
    <citation type="submission" date="2019-10" db="EMBL/GenBank/DDBJ databases">
        <title>Conservation and host-specific expression of non-tandemly repeated heterogenous ribosome RNA gene in arbuscular mycorrhizal fungi.</title>
        <authorList>
            <person name="Maeda T."/>
            <person name="Kobayashi Y."/>
            <person name="Nakagawa T."/>
            <person name="Ezawa T."/>
            <person name="Yamaguchi K."/>
            <person name="Bino T."/>
            <person name="Nishimoto Y."/>
            <person name="Shigenobu S."/>
            <person name="Kawaguchi M."/>
        </authorList>
    </citation>
    <scope>NUCLEOTIDE SEQUENCE</scope>
    <source>
        <strain evidence="2">HR1</strain>
    </source>
</reference>
<sequence>MPQKNYRDRKSTKSRPSLVDNISKGNGLHQNNEFVLSPQAYSFCVNEFINSVEILGNKIVSMDFLTSSKRIPMYYATISTSIVYVNLYKKSEIFCKFGTKYQQNT</sequence>
<comment type="caution">
    <text evidence="2">The sequence shown here is derived from an EMBL/GenBank/DDBJ whole genome shotgun (WGS) entry which is preliminary data.</text>
</comment>
<dbReference type="EMBL" id="BLAL01000259">
    <property type="protein sequence ID" value="GES97642.1"/>
    <property type="molecule type" value="Genomic_DNA"/>
</dbReference>
<feature type="region of interest" description="Disordered" evidence="1">
    <location>
        <begin position="1"/>
        <end position="22"/>
    </location>
</feature>
<organism evidence="2 3">
    <name type="scientific">Rhizophagus clarus</name>
    <dbReference type="NCBI Taxonomy" id="94130"/>
    <lineage>
        <taxon>Eukaryota</taxon>
        <taxon>Fungi</taxon>
        <taxon>Fungi incertae sedis</taxon>
        <taxon>Mucoromycota</taxon>
        <taxon>Glomeromycotina</taxon>
        <taxon>Glomeromycetes</taxon>
        <taxon>Glomerales</taxon>
        <taxon>Glomeraceae</taxon>
        <taxon>Rhizophagus</taxon>
    </lineage>
</organism>
<evidence type="ECO:0000313" key="3">
    <source>
        <dbReference type="Proteomes" id="UP000615446"/>
    </source>
</evidence>
<dbReference type="AlphaFoldDB" id="A0A8H3QZV8"/>
<name>A0A8H3QZV8_9GLOM</name>
<evidence type="ECO:0000256" key="1">
    <source>
        <dbReference type="SAM" id="MobiDB-lite"/>
    </source>
</evidence>
<accession>A0A8H3QZV8</accession>
<proteinExistence type="predicted"/>
<dbReference type="Proteomes" id="UP000615446">
    <property type="component" value="Unassembled WGS sequence"/>
</dbReference>
<evidence type="ECO:0000313" key="2">
    <source>
        <dbReference type="EMBL" id="GES97642.1"/>
    </source>
</evidence>
<feature type="compositionally biased region" description="Basic and acidic residues" evidence="1">
    <location>
        <begin position="1"/>
        <end position="11"/>
    </location>
</feature>
<gene>
    <name evidence="2" type="ORF">RCL2_002422700</name>
</gene>
<protein>
    <submittedName>
        <fullName evidence="2">Uncharacterized protein</fullName>
    </submittedName>
</protein>